<keyword evidence="10" id="KW-1185">Reference proteome</keyword>
<keyword evidence="4" id="KW-0249">Electron transport</keyword>
<proteinExistence type="predicted"/>
<keyword evidence="3" id="KW-0479">Metal-binding</keyword>
<evidence type="ECO:0000256" key="3">
    <source>
        <dbReference type="ARBA" id="ARBA00022723"/>
    </source>
</evidence>
<sequence length="63" mass="6758">MRIIVDETRCEGYGFCAEAAPHLLELDDEGELTVLSEQVAPDEAANAEAAVRVCPVAALRLQS</sequence>
<dbReference type="EMBL" id="BSEV01000011">
    <property type="protein sequence ID" value="GLK11356.1"/>
    <property type="molecule type" value="Genomic_DNA"/>
</dbReference>
<dbReference type="Gene3D" id="3.30.70.20">
    <property type="match status" value="1"/>
</dbReference>
<dbReference type="AlphaFoldDB" id="A0A9W6I3H5"/>
<dbReference type="GO" id="GO:0051538">
    <property type="term" value="F:3 iron, 4 sulfur cluster binding"/>
    <property type="evidence" value="ECO:0007669"/>
    <property type="project" value="UniProtKB-KW"/>
</dbReference>
<evidence type="ECO:0000259" key="8">
    <source>
        <dbReference type="PROSITE" id="PS51379"/>
    </source>
</evidence>
<dbReference type="Proteomes" id="UP001143474">
    <property type="component" value="Unassembled WGS sequence"/>
</dbReference>
<evidence type="ECO:0000256" key="2">
    <source>
        <dbReference type="ARBA" id="ARBA00022448"/>
    </source>
</evidence>
<keyword evidence="7" id="KW-0003">3Fe-4S</keyword>
<evidence type="ECO:0000256" key="7">
    <source>
        <dbReference type="ARBA" id="ARBA00023291"/>
    </source>
</evidence>
<evidence type="ECO:0000313" key="9">
    <source>
        <dbReference type="EMBL" id="GLK11356.1"/>
    </source>
</evidence>
<evidence type="ECO:0000256" key="1">
    <source>
        <dbReference type="ARBA" id="ARBA00001927"/>
    </source>
</evidence>
<keyword evidence="6" id="KW-0411">Iron-sulfur</keyword>
<dbReference type="Pfam" id="PF13459">
    <property type="entry name" value="Fer4_15"/>
    <property type="match status" value="1"/>
</dbReference>
<protein>
    <recommendedName>
        <fullName evidence="8">4Fe-4S ferredoxin-type domain-containing protein</fullName>
    </recommendedName>
</protein>
<reference evidence="9" key="1">
    <citation type="journal article" date="2014" name="Int. J. Syst. Evol. Microbiol.">
        <title>Complete genome sequence of Corynebacterium casei LMG S-19264T (=DSM 44701T), isolated from a smear-ripened cheese.</title>
        <authorList>
            <consortium name="US DOE Joint Genome Institute (JGI-PGF)"/>
            <person name="Walter F."/>
            <person name="Albersmeier A."/>
            <person name="Kalinowski J."/>
            <person name="Ruckert C."/>
        </authorList>
    </citation>
    <scope>NUCLEOTIDE SEQUENCE</scope>
    <source>
        <strain evidence="9">VKM Ac-2007</strain>
    </source>
</reference>
<dbReference type="PROSITE" id="PS51379">
    <property type="entry name" value="4FE4S_FER_2"/>
    <property type="match status" value="1"/>
</dbReference>
<feature type="domain" description="4Fe-4S ferredoxin-type" evidence="8">
    <location>
        <begin position="1"/>
        <end position="29"/>
    </location>
</feature>
<keyword evidence="2" id="KW-0813">Transport</keyword>
<evidence type="ECO:0000256" key="5">
    <source>
        <dbReference type="ARBA" id="ARBA00023004"/>
    </source>
</evidence>
<comment type="cofactor">
    <cofactor evidence="1">
        <name>[3Fe-4S] cluster</name>
        <dbReference type="ChEBI" id="CHEBI:21137"/>
    </cofactor>
</comment>
<dbReference type="RefSeq" id="WP_271219741.1">
    <property type="nucleotide sequence ID" value="NZ_BAAAVD010000049.1"/>
</dbReference>
<dbReference type="InterPro" id="IPR051269">
    <property type="entry name" value="Fe-S_cluster_ET"/>
</dbReference>
<dbReference type="SUPFAM" id="SSF54862">
    <property type="entry name" value="4Fe-4S ferredoxins"/>
    <property type="match status" value="1"/>
</dbReference>
<evidence type="ECO:0000256" key="4">
    <source>
        <dbReference type="ARBA" id="ARBA00022982"/>
    </source>
</evidence>
<evidence type="ECO:0000313" key="10">
    <source>
        <dbReference type="Proteomes" id="UP001143474"/>
    </source>
</evidence>
<dbReference type="PANTHER" id="PTHR36923">
    <property type="entry name" value="FERREDOXIN"/>
    <property type="match status" value="1"/>
</dbReference>
<organism evidence="9 10">
    <name type="scientific">Streptosporangium carneum</name>
    <dbReference type="NCBI Taxonomy" id="47481"/>
    <lineage>
        <taxon>Bacteria</taxon>
        <taxon>Bacillati</taxon>
        <taxon>Actinomycetota</taxon>
        <taxon>Actinomycetes</taxon>
        <taxon>Streptosporangiales</taxon>
        <taxon>Streptosporangiaceae</taxon>
        <taxon>Streptosporangium</taxon>
    </lineage>
</organism>
<comment type="caution">
    <text evidence="9">The sequence shown here is derived from an EMBL/GenBank/DDBJ whole genome shotgun (WGS) entry which is preliminary data.</text>
</comment>
<dbReference type="GO" id="GO:0046872">
    <property type="term" value="F:metal ion binding"/>
    <property type="evidence" value="ECO:0007669"/>
    <property type="project" value="UniProtKB-KW"/>
</dbReference>
<evidence type="ECO:0000256" key="6">
    <source>
        <dbReference type="ARBA" id="ARBA00023014"/>
    </source>
</evidence>
<dbReference type="PANTHER" id="PTHR36923:SF3">
    <property type="entry name" value="FERREDOXIN"/>
    <property type="match status" value="1"/>
</dbReference>
<reference evidence="9" key="2">
    <citation type="submission" date="2023-01" db="EMBL/GenBank/DDBJ databases">
        <authorList>
            <person name="Sun Q."/>
            <person name="Evtushenko L."/>
        </authorList>
    </citation>
    <scope>NUCLEOTIDE SEQUENCE</scope>
    <source>
        <strain evidence="9">VKM Ac-2007</strain>
    </source>
</reference>
<gene>
    <name evidence="9" type="ORF">GCM10017600_47630</name>
</gene>
<dbReference type="InterPro" id="IPR017896">
    <property type="entry name" value="4Fe4S_Fe-S-bd"/>
</dbReference>
<keyword evidence="5" id="KW-0408">Iron</keyword>
<name>A0A9W6I3H5_9ACTN</name>
<accession>A0A9W6I3H5</accession>